<dbReference type="EMBL" id="JAHUTI010010480">
    <property type="protein sequence ID" value="MED6235465.1"/>
    <property type="molecule type" value="Genomic_DNA"/>
</dbReference>
<proteinExistence type="predicted"/>
<gene>
    <name evidence="2" type="ORF">ATANTOWER_026869</name>
</gene>
<comment type="caution">
    <text evidence="2">The sequence shown here is derived from an EMBL/GenBank/DDBJ whole genome shotgun (WGS) entry which is preliminary data.</text>
</comment>
<dbReference type="Proteomes" id="UP001345963">
    <property type="component" value="Unassembled WGS sequence"/>
</dbReference>
<accession>A0ABU7AD38</accession>
<feature type="compositionally biased region" description="Basic and acidic residues" evidence="1">
    <location>
        <begin position="66"/>
        <end position="76"/>
    </location>
</feature>
<keyword evidence="3" id="KW-1185">Reference proteome</keyword>
<feature type="region of interest" description="Disordered" evidence="1">
    <location>
        <begin position="55"/>
        <end position="76"/>
    </location>
</feature>
<evidence type="ECO:0000256" key="1">
    <source>
        <dbReference type="SAM" id="MobiDB-lite"/>
    </source>
</evidence>
<feature type="non-terminal residue" evidence="2">
    <location>
        <position position="128"/>
    </location>
</feature>
<protein>
    <submittedName>
        <fullName evidence="2">Uncharacterized protein</fullName>
    </submittedName>
</protein>
<evidence type="ECO:0000313" key="3">
    <source>
        <dbReference type="Proteomes" id="UP001345963"/>
    </source>
</evidence>
<feature type="region of interest" description="Disordered" evidence="1">
    <location>
        <begin position="1"/>
        <end position="20"/>
    </location>
</feature>
<evidence type="ECO:0000313" key="2">
    <source>
        <dbReference type="EMBL" id="MED6235465.1"/>
    </source>
</evidence>
<sequence>MKSTGASSHHALRKETGPVSQRWMCLGVKCENQAQNKSKWPCEDADFSWKRVSLKSPGLKGHSERKKSLLPEQRKNSDYSLQMQKVTNALIFGGILLQETRLRFTKKKDDLMRRKHYVGILKQDLKTS</sequence>
<name>A0ABU7AD38_9TELE</name>
<reference evidence="2 3" key="1">
    <citation type="submission" date="2021-07" db="EMBL/GenBank/DDBJ databases">
        <authorList>
            <person name="Palmer J.M."/>
        </authorList>
    </citation>
    <scope>NUCLEOTIDE SEQUENCE [LARGE SCALE GENOMIC DNA]</scope>
    <source>
        <strain evidence="2 3">AT_MEX2019</strain>
        <tissue evidence="2">Muscle</tissue>
    </source>
</reference>
<organism evidence="2 3">
    <name type="scientific">Ataeniobius toweri</name>
    <dbReference type="NCBI Taxonomy" id="208326"/>
    <lineage>
        <taxon>Eukaryota</taxon>
        <taxon>Metazoa</taxon>
        <taxon>Chordata</taxon>
        <taxon>Craniata</taxon>
        <taxon>Vertebrata</taxon>
        <taxon>Euteleostomi</taxon>
        <taxon>Actinopterygii</taxon>
        <taxon>Neopterygii</taxon>
        <taxon>Teleostei</taxon>
        <taxon>Neoteleostei</taxon>
        <taxon>Acanthomorphata</taxon>
        <taxon>Ovalentaria</taxon>
        <taxon>Atherinomorphae</taxon>
        <taxon>Cyprinodontiformes</taxon>
        <taxon>Goodeidae</taxon>
        <taxon>Ataeniobius</taxon>
    </lineage>
</organism>